<reference evidence="1 2" key="1">
    <citation type="journal article" date="2013" name="Science">
        <title>Pandoraviruses: amoeba viruses with genomes up to 2.5 Mb reaching that of parasitic eukaryotes.</title>
        <authorList>
            <person name="Philippe N."/>
            <person name="Legendre M."/>
            <person name="Doutre G."/>
            <person name="Coute Y."/>
            <person name="Poirot O."/>
            <person name="Lescot M."/>
            <person name="Arslan D."/>
            <person name="Seltzer V."/>
            <person name="Bertaux L."/>
            <person name="Bruley C."/>
            <person name="Garin J."/>
            <person name="Claverie J.M."/>
            <person name="Abergel C."/>
        </authorList>
    </citation>
    <scope>NUCLEOTIDE SEQUENCE [LARGE SCALE GENOMIC DNA]</scope>
    <source>
        <strain evidence="1">Melbourne</strain>
    </source>
</reference>
<dbReference type="Proteomes" id="UP000201566">
    <property type="component" value="Segment"/>
</dbReference>
<organism evidence="1 2">
    <name type="scientific">Pandoravirus dulcis</name>
    <dbReference type="NCBI Taxonomy" id="1349409"/>
    <lineage>
        <taxon>Viruses</taxon>
        <taxon>Pandoravirus</taxon>
    </lineage>
</organism>
<evidence type="ECO:0000313" key="1">
    <source>
        <dbReference type="EMBL" id="AGO82689.1"/>
    </source>
</evidence>
<sequence>MGAAQSLPDGRAPWAWIDADEARDALLACASASEDAIDGKAMAALEHQHNWRAVADAIAALPRDGAIAVGYVRRIVDAPHTFRAQAHAIHVEALGVVADQGRLWRVVESHRHRLGTAQEIADAISGASLSGHLQVRAPHHGPGSSDGNHCPVPSWDRCWLAVVASGLRKGPAGGTWTADTIRRTRIALAALVRVCDERNVHLHPTERLSYAERVCPERALWLCSGMAERPAEITTGREDDQLFVACVLDTERDLRGMLAWVEAIERTGAVCKHILGSDGAAGACAPYPTAI</sequence>
<name>S4VXR8_9VIRU</name>
<accession>S4VXR8</accession>
<proteinExistence type="predicted"/>
<dbReference type="EMBL" id="KC977570">
    <property type="protein sequence ID" value="AGO82689.1"/>
    <property type="molecule type" value="Genomic_DNA"/>
</dbReference>
<dbReference type="RefSeq" id="YP_008319358.1">
    <property type="nucleotide sequence ID" value="NC_021858.1"/>
</dbReference>
<protein>
    <submittedName>
        <fullName evidence="1">Uncharacterized protein</fullName>
    </submittedName>
</protein>
<dbReference type="KEGG" id="vg:16512468"/>
<dbReference type="GeneID" id="16512468"/>
<evidence type="ECO:0000313" key="2">
    <source>
        <dbReference type="Proteomes" id="UP000201566"/>
    </source>
</evidence>
<gene>
    <name evidence="1" type="ORF">pdul_cds_571</name>
</gene>